<keyword evidence="4" id="KW-1185">Reference proteome</keyword>
<dbReference type="AlphaFoldDB" id="A0A7W4YP00"/>
<dbReference type="Proteomes" id="UP000529310">
    <property type="component" value="Unassembled WGS sequence"/>
</dbReference>
<dbReference type="RefSeq" id="WP_165138961.1">
    <property type="nucleotide sequence ID" value="NZ_CP049255.1"/>
</dbReference>
<organism evidence="3 4">
    <name type="scientific">Microbacterium endophyticum</name>
    <dbReference type="NCBI Taxonomy" id="1526412"/>
    <lineage>
        <taxon>Bacteria</taxon>
        <taxon>Bacillati</taxon>
        <taxon>Actinomycetota</taxon>
        <taxon>Actinomycetes</taxon>
        <taxon>Micrococcales</taxon>
        <taxon>Microbacteriaceae</taxon>
        <taxon>Microbacterium</taxon>
    </lineage>
</organism>
<keyword evidence="1" id="KW-0812">Transmembrane</keyword>
<evidence type="ECO:0000259" key="2">
    <source>
        <dbReference type="Pfam" id="PF13828"/>
    </source>
</evidence>
<feature type="domain" description="DUF4190" evidence="2">
    <location>
        <begin position="13"/>
        <end position="67"/>
    </location>
</feature>
<evidence type="ECO:0000313" key="4">
    <source>
        <dbReference type="Proteomes" id="UP000529310"/>
    </source>
</evidence>
<reference evidence="3 4" key="1">
    <citation type="submission" date="2020-08" db="EMBL/GenBank/DDBJ databases">
        <title>Sequencing the genomes of 1000 actinobacteria strains.</title>
        <authorList>
            <person name="Klenk H.-P."/>
        </authorList>
    </citation>
    <scope>NUCLEOTIDE SEQUENCE [LARGE SCALE GENOMIC DNA]</scope>
    <source>
        <strain evidence="3 4">DSM 27099</strain>
    </source>
</reference>
<evidence type="ECO:0000313" key="3">
    <source>
        <dbReference type="EMBL" id="MBB2976241.1"/>
    </source>
</evidence>
<evidence type="ECO:0000256" key="1">
    <source>
        <dbReference type="SAM" id="Phobius"/>
    </source>
</evidence>
<dbReference type="EMBL" id="JACHWQ010000005">
    <property type="protein sequence ID" value="MBB2976241.1"/>
    <property type="molecule type" value="Genomic_DNA"/>
</dbReference>
<keyword evidence="1" id="KW-0472">Membrane</keyword>
<dbReference type="InterPro" id="IPR025241">
    <property type="entry name" value="DUF4190"/>
</dbReference>
<feature type="transmembrane region" description="Helical" evidence="1">
    <location>
        <begin position="54"/>
        <end position="81"/>
    </location>
</feature>
<accession>A0A7W4YP00</accession>
<gene>
    <name evidence="3" type="ORF">FHX49_001815</name>
</gene>
<comment type="caution">
    <text evidence="3">The sequence shown here is derived from an EMBL/GenBank/DDBJ whole genome shotgun (WGS) entry which is preliminary data.</text>
</comment>
<dbReference type="Pfam" id="PF13828">
    <property type="entry name" value="DUF4190"/>
    <property type="match status" value="1"/>
</dbReference>
<proteinExistence type="predicted"/>
<feature type="transmembrane region" description="Helical" evidence="1">
    <location>
        <begin position="12"/>
        <end position="34"/>
    </location>
</feature>
<name>A0A7W4YP00_9MICO</name>
<sequence length="88" mass="9431">MTEITGTTKTNTLALVDFIAAFVIPLVGLILGILARRQLSTPGNPETGRGLARWAMVIGALGTIFQLAFFIVWLSMLFTLLNGHTIGS</sequence>
<protein>
    <recommendedName>
        <fullName evidence="2">DUF4190 domain-containing protein</fullName>
    </recommendedName>
</protein>
<keyword evidence="1" id="KW-1133">Transmembrane helix</keyword>